<accession>A0A4Q1KNA7</accession>
<proteinExistence type="predicted"/>
<keyword evidence="2" id="KW-1185">Reference proteome</keyword>
<evidence type="ECO:0000313" key="2">
    <source>
        <dbReference type="Proteomes" id="UP000289734"/>
    </source>
</evidence>
<evidence type="ECO:0000313" key="1">
    <source>
        <dbReference type="EMBL" id="RXR31327.1"/>
    </source>
</evidence>
<dbReference type="AlphaFoldDB" id="A0A4Q1KNA7"/>
<name>A0A4Q1KNA7_9FLAO</name>
<dbReference type="EMBL" id="SBKQ01000010">
    <property type="protein sequence ID" value="RXR31327.1"/>
    <property type="molecule type" value="Genomic_DNA"/>
</dbReference>
<gene>
    <name evidence="1" type="ORF">EQG68_10620</name>
</gene>
<protein>
    <submittedName>
        <fullName evidence="1">Uncharacterized protein</fullName>
    </submittedName>
</protein>
<organism evidence="1 2">
    <name type="scientific">Flavobacterium piscinae</name>
    <dbReference type="NCBI Taxonomy" id="2506424"/>
    <lineage>
        <taxon>Bacteria</taxon>
        <taxon>Pseudomonadati</taxon>
        <taxon>Bacteroidota</taxon>
        <taxon>Flavobacteriia</taxon>
        <taxon>Flavobacteriales</taxon>
        <taxon>Flavobacteriaceae</taxon>
        <taxon>Flavobacterium</taxon>
    </lineage>
</organism>
<comment type="caution">
    <text evidence="1">The sequence shown here is derived from an EMBL/GenBank/DDBJ whole genome shotgun (WGS) entry which is preliminary data.</text>
</comment>
<sequence>MEHEMIGTCNTCSYSKRFKFGGGRLKFQNVCLGPAINTKTGKMETINYKMYDPMVYKVYTDIELQSEHPEYLDKFKYGNFIIYPTGNFCPSCHNKTFDFSIKVTVE</sequence>
<dbReference type="Proteomes" id="UP000289734">
    <property type="component" value="Unassembled WGS sequence"/>
</dbReference>
<reference evidence="2" key="1">
    <citation type="submission" date="2019-01" db="EMBL/GenBank/DDBJ databases">
        <title>Cytophagaceae bacterium strain CAR-16.</title>
        <authorList>
            <person name="Chen W.-M."/>
        </authorList>
    </citation>
    <scope>NUCLEOTIDE SEQUENCE [LARGE SCALE GENOMIC DNA]</scope>
    <source>
        <strain evidence="2">ICH-30</strain>
    </source>
</reference>
<dbReference type="OrthoDB" id="1358141at2"/>
<dbReference type="RefSeq" id="WP_129464865.1">
    <property type="nucleotide sequence ID" value="NZ_SBKQ01000010.1"/>
</dbReference>